<evidence type="ECO:0000256" key="7">
    <source>
        <dbReference type="ARBA" id="ARBA00023136"/>
    </source>
</evidence>
<protein>
    <recommendedName>
        <fullName evidence="8">Permease IIC component</fullName>
    </recommendedName>
</protein>
<evidence type="ECO:0000256" key="3">
    <source>
        <dbReference type="ARBA" id="ARBA00022475"/>
    </source>
</evidence>
<dbReference type="GO" id="GO:0008982">
    <property type="term" value="F:protein-N(PI)-phosphohistidine-sugar phosphotransferase activity"/>
    <property type="evidence" value="ECO:0007669"/>
    <property type="project" value="UniProtKB-UniRule"/>
</dbReference>
<dbReference type="InterPro" id="IPR004501">
    <property type="entry name" value="PTS_EIIC_3"/>
</dbReference>
<keyword evidence="6 9" id="KW-1133">Transmembrane helix</keyword>
<keyword evidence="7 8" id="KW-0472">Membrane</keyword>
<comment type="subcellular location">
    <subcellularLocation>
        <location evidence="1">Cell membrane</location>
        <topology evidence="1">Multi-pass membrane protein</topology>
    </subcellularLocation>
</comment>
<feature type="transmembrane region" description="Helical" evidence="9">
    <location>
        <begin position="72"/>
        <end position="94"/>
    </location>
</feature>
<organism evidence="11 12">
    <name type="scientific">Faecalibacterium langellae</name>
    <dbReference type="NCBI Taxonomy" id="3435293"/>
    <lineage>
        <taxon>Bacteria</taxon>
        <taxon>Bacillati</taxon>
        <taxon>Bacillota</taxon>
        <taxon>Clostridia</taxon>
        <taxon>Eubacteriales</taxon>
        <taxon>Oscillospiraceae</taxon>
        <taxon>Faecalibacterium</taxon>
    </lineage>
</organism>
<feature type="domain" description="PTS EIIC type-3" evidence="10">
    <location>
        <begin position="8"/>
        <end position="414"/>
    </location>
</feature>
<feature type="transmembrane region" description="Helical" evidence="9">
    <location>
        <begin position="288"/>
        <end position="310"/>
    </location>
</feature>
<feature type="transmembrane region" description="Helical" evidence="9">
    <location>
        <begin position="264"/>
        <end position="282"/>
    </location>
</feature>
<evidence type="ECO:0000313" key="12">
    <source>
        <dbReference type="Proteomes" id="UP000220752"/>
    </source>
</evidence>
<dbReference type="InterPro" id="IPR004796">
    <property type="entry name" value="PTS_IIC_cello"/>
</dbReference>
<keyword evidence="5 9" id="KW-0812">Transmembrane</keyword>
<comment type="function">
    <text evidence="8">The phosphoenolpyruvate-dependent sugar phosphotransferase system (PTS), a major carbohydrate active -transport system, catalyzes the phosphorylation of incoming sugar substrates concomitant with their translocation across the cell membrane.</text>
</comment>
<feature type="transmembrane region" description="Helical" evidence="9">
    <location>
        <begin position="234"/>
        <end position="257"/>
    </location>
</feature>
<dbReference type="PROSITE" id="PS51105">
    <property type="entry name" value="PTS_EIIC_TYPE_3"/>
    <property type="match status" value="1"/>
</dbReference>
<evidence type="ECO:0000256" key="5">
    <source>
        <dbReference type="ARBA" id="ARBA00022692"/>
    </source>
</evidence>
<dbReference type="PIRSF" id="PIRSF006351">
    <property type="entry name" value="PTS_EIIC-Cellobiose"/>
    <property type="match status" value="1"/>
</dbReference>
<dbReference type="GO" id="GO:0005886">
    <property type="term" value="C:plasma membrane"/>
    <property type="evidence" value="ECO:0007669"/>
    <property type="project" value="UniProtKB-SubCell"/>
</dbReference>
<comment type="caution">
    <text evidence="11">The sequence shown here is derived from an EMBL/GenBank/DDBJ whole genome shotgun (WGS) entry which is preliminary data.</text>
</comment>
<proteinExistence type="predicted"/>
<evidence type="ECO:0000256" key="1">
    <source>
        <dbReference type="ARBA" id="ARBA00004651"/>
    </source>
</evidence>
<keyword evidence="4 8" id="KW-0762">Sugar transport</keyword>
<name>A0A2A6ZBM3_9FIRM</name>
<dbReference type="Pfam" id="PF02378">
    <property type="entry name" value="PTS_EIIC"/>
    <property type="match status" value="1"/>
</dbReference>
<dbReference type="EMBL" id="NMTQ01000022">
    <property type="protein sequence ID" value="PDX58780.1"/>
    <property type="molecule type" value="Genomic_DNA"/>
</dbReference>
<feature type="transmembrane region" description="Helical" evidence="9">
    <location>
        <begin position="348"/>
        <end position="371"/>
    </location>
</feature>
<feature type="transmembrane region" description="Helical" evidence="9">
    <location>
        <begin position="401"/>
        <end position="418"/>
    </location>
</feature>
<feature type="transmembrane region" description="Helical" evidence="9">
    <location>
        <begin position="188"/>
        <end position="206"/>
    </location>
</feature>
<dbReference type="NCBIfam" id="TIGR00410">
    <property type="entry name" value="lacE"/>
    <property type="match status" value="1"/>
</dbReference>
<evidence type="ECO:0000256" key="2">
    <source>
        <dbReference type="ARBA" id="ARBA00022448"/>
    </source>
</evidence>
<dbReference type="GO" id="GO:0009401">
    <property type="term" value="P:phosphoenolpyruvate-dependent sugar phosphotransferase system"/>
    <property type="evidence" value="ECO:0007669"/>
    <property type="project" value="InterPro"/>
</dbReference>
<sequence length="430" mass="45696">MSKFSDKFVDGMSLVAEKVDENKFLGAIKDSFTIYMPFVIVGSFMNLFNTILCSTTTGLAKWVPALEALKPIFAAANFATLSCMTLPIVFLIGLKLGKKNNVPEHISAIMALASYLTICPQIVSVVVDDKTGTASGLPGAALGSQGLFVGMLIAILASQLFAFLMTFDKLKIKMPASVPTAITTSFNALIPIVLTLLGVSVGGYAFRQISGQYLTDWIYTTIQHPLENAFQSPAGLFIIILVCRAFWFLGIHGDLIIKPVRDPFLAAALAANVAAVAAGQTPSSPITYGFWVAFVALPVSLPVCLAIFLVSKREDYRAVAKVAIGPALFGISEPMVFGLPLVLNTTMLIPSILSVMLCSGTALFASTIGFMPCNTVDVAFGTPVLLSALIGHGWQGVVVQIIGLALATLVYIPFMIVANKQAEVEQAAQN</sequence>
<dbReference type="AlphaFoldDB" id="A0A2A6ZBM3"/>
<reference evidence="11 12" key="1">
    <citation type="journal article" date="2017" name="Front. Microbiol.">
        <title>New Insights into the Diversity of the Genus Faecalibacterium.</title>
        <authorList>
            <person name="Benevides L."/>
            <person name="Burman S."/>
            <person name="Martin R."/>
            <person name="Robert V."/>
            <person name="Thomas M."/>
            <person name="Miquel S."/>
            <person name="Chain F."/>
            <person name="Sokol H."/>
            <person name="Bermudez-Humaran L.G."/>
            <person name="Morrison M."/>
            <person name="Langella P."/>
            <person name="Azevedo V.A."/>
            <person name="Chatel J.M."/>
            <person name="Soares S."/>
        </authorList>
    </citation>
    <scope>NUCLEOTIDE SEQUENCE [LARGE SCALE GENOMIC DNA]</scope>
    <source>
        <strain evidence="12">CNCM I-4540</strain>
    </source>
</reference>
<keyword evidence="2 8" id="KW-0813">Transport</keyword>
<keyword evidence="12" id="KW-1185">Reference proteome</keyword>
<evidence type="ECO:0000313" key="11">
    <source>
        <dbReference type="EMBL" id="PDX58780.1"/>
    </source>
</evidence>
<evidence type="ECO:0000259" key="10">
    <source>
        <dbReference type="PROSITE" id="PS51105"/>
    </source>
</evidence>
<evidence type="ECO:0000256" key="8">
    <source>
        <dbReference type="PIRNR" id="PIRNR006351"/>
    </source>
</evidence>
<evidence type="ECO:0000256" key="9">
    <source>
        <dbReference type="SAM" id="Phobius"/>
    </source>
</evidence>
<gene>
    <name evidence="11" type="ORF">CGS46_06665</name>
</gene>
<dbReference type="InterPro" id="IPR051088">
    <property type="entry name" value="PTS_Sugar-EIIC/EIIB"/>
</dbReference>
<feature type="transmembrane region" description="Helical" evidence="9">
    <location>
        <begin position="32"/>
        <end position="52"/>
    </location>
</feature>
<accession>A0A2A6ZBM3</accession>
<evidence type="ECO:0000256" key="6">
    <source>
        <dbReference type="ARBA" id="ARBA00022989"/>
    </source>
</evidence>
<keyword evidence="3 8" id="KW-1003">Cell membrane</keyword>
<dbReference type="PANTHER" id="PTHR33989">
    <property type="match status" value="1"/>
</dbReference>
<dbReference type="Proteomes" id="UP000220752">
    <property type="component" value="Unassembled WGS sequence"/>
</dbReference>
<feature type="transmembrane region" description="Helical" evidence="9">
    <location>
        <begin position="106"/>
        <end position="127"/>
    </location>
</feature>
<feature type="transmembrane region" description="Helical" evidence="9">
    <location>
        <begin position="147"/>
        <end position="167"/>
    </location>
</feature>
<evidence type="ECO:0000256" key="4">
    <source>
        <dbReference type="ARBA" id="ARBA00022597"/>
    </source>
</evidence>
<dbReference type="InterPro" id="IPR003352">
    <property type="entry name" value="PTS_EIIC"/>
</dbReference>
<dbReference type="PANTHER" id="PTHR33989:SF4">
    <property type="entry name" value="PTS SYSTEM N,N'-DIACETYLCHITOBIOSE-SPECIFIC EIIC COMPONENT"/>
    <property type="match status" value="1"/>
</dbReference>